<feature type="domain" description="HTH myb-type" evidence="6">
    <location>
        <begin position="333"/>
        <end position="386"/>
    </location>
</feature>
<dbReference type="GO" id="GO:0001006">
    <property type="term" value="F:RNA polymerase III type 3 promoter sequence-specific DNA binding"/>
    <property type="evidence" value="ECO:0007669"/>
    <property type="project" value="TreeGrafter"/>
</dbReference>
<dbReference type="Gene3D" id="1.10.10.60">
    <property type="entry name" value="Homeodomain-like"/>
    <property type="match status" value="4"/>
</dbReference>
<dbReference type="Pfam" id="PF13921">
    <property type="entry name" value="Myb_DNA-bind_6"/>
    <property type="match status" value="1"/>
</dbReference>
<feature type="domain" description="HTH myb-type" evidence="6">
    <location>
        <begin position="282"/>
        <end position="330"/>
    </location>
</feature>
<dbReference type="GO" id="GO:0019185">
    <property type="term" value="C:snRNA-activating protein complex"/>
    <property type="evidence" value="ECO:0007669"/>
    <property type="project" value="TreeGrafter"/>
</dbReference>
<keyword evidence="3" id="KW-0804">Transcription</keyword>
<keyword evidence="2" id="KW-0238">DNA-binding</keyword>
<keyword evidence="1" id="KW-0805">Transcription regulation</keyword>
<feature type="domain" description="Myb-like" evidence="5">
    <location>
        <begin position="110"/>
        <end position="172"/>
    </location>
</feature>
<dbReference type="GO" id="GO:0042796">
    <property type="term" value="P:snRNA transcription by RNA polymerase III"/>
    <property type="evidence" value="ECO:0007669"/>
    <property type="project" value="TreeGrafter"/>
</dbReference>
<dbReference type="PROSITE" id="PS50090">
    <property type="entry name" value="MYB_LIKE"/>
    <property type="match status" value="5"/>
</dbReference>
<reference evidence="7 8" key="1">
    <citation type="submission" date="2018-10" db="EMBL/GenBank/DDBJ databases">
        <title>Complete genome sequence of Malassezia restricta CBS 7877.</title>
        <authorList>
            <person name="Morand S.C."/>
            <person name="Bertignac M."/>
            <person name="Iltis A."/>
            <person name="Kolder I."/>
            <person name="Pirovano W."/>
            <person name="Jourdain R."/>
            <person name="Clavaud C."/>
        </authorList>
    </citation>
    <scope>NUCLEOTIDE SEQUENCE [LARGE SCALE GENOMIC DNA]</scope>
    <source>
        <strain evidence="7 8">CBS 7877</strain>
    </source>
</reference>
<dbReference type="SUPFAM" id="SSF46689">
    <property type="entry name" value="Homeodomain-like"/>
    <property type="match status" value="4"/>
</dbReference>
<dbReference type="SMART" id="SM00717">
    <property type="entry name" value="SANT"/>
    <property type="match status" value="5"/>
</dbReference>
<dbReference type="OrthoDB" id="2143914at2759"/>
<dbReference type="InterPro" id="IPR009057">
    <property type="entry name" value="Homeodomain-like_sf"/>
</dbReference>
<dbReference type="STRING" id="425264.A0A3G2SA58"/>
<organism evidence="7 8">
    <name type="scientific">Malassezia restricta (strain ATCC 96810 / NBRC 103918 / CBS 7877)</name>
    <name type="common">Seborrheic dermatitis infection agent</name>
    <dbReference type="NCBI Taxonomy" id="425264"/>
    <lineage>
        <taxon>Eukaryota</taxon>
        <taxon>Fungi</taxon>
        <taxon>Dikarya</taxon>
        <taxon>Basidiomycota</taxon>
        <taxon>Ustilaginomycotina</taxon>
        <taxon>Malasseziomycetes</taxon>
        <taxon>Malasseziales</taxon>
        <taxon>Malasseziaceae</taxon>
        <taxon>Malassezia</taxon>
    </lineage>
</organism>
<dbReference type="GO" id="GO:0000978">
    <property type="term" value="F:RNA polymerase II cis-regulatory region sequence-specific DNA binding"/>
    <property type="evidence" value="ECO:0007669"/>
    <property type="project" value="TreeGrafter"/>
</dbReference>
<evidence type="ECO:0000259" key="6">
    <source>
        <dbReference type="PROSITE" id="PS51294"/>
    </source>
</evidence>
<keyword evidence="4" id="KW-0539">Nucleus</keyword>
<sequence length="392" mass="45005">MTQHDGGWSQDKDTELVTLEQLYEQLNTMHTAGVAQEHAQIHALQAIESERRIVEDALRDLDMEEDNGTQEYVVRPIDEASKYAVPHLSHEQIQAIPLLRTHAEERRRMRALLSTPPWSARDIECLQTSVQNESLRQNTLYGTPEAKDWSRISVQVPYHTPRDCRTRWTMTQRPGINHARWSTAEKKQLLAYVDAVSIPSWEEAAAKLGTGRTGYQALEMYQRSAKRQVEWTPELDKALLQAARAVGPDWKTIAQKLGYPVSCAFQCHQRHNKLKSSAMVLGRWSPEEDAALRAAVAQFGCDWKRIEIHVAGRTGQQCRERWVGRLANIPEGKKKAARRTWTKEEDDRLRASMEKCQSWVEVAAQVGGRTDKMVRERWLLLKRRDEAQHAST</sequence>
<evidence type="ECO:0000256" key="3">
    <source>
        <dbReference type="ARBA" id="ARBA00023163"/>
    </source>
</evidence>
<dbReference type="InterPro" id="IPR017930">
    <property type="entry name" value="Myb_dom"/>
</dbReference>
<feature type="domain" description="Myb-like" evidence="5">
    <location>
        <begin position="173"/>
        <end position="222"/>
    </location>
</feature>
<proteinExistence type="predicted"/>
<evidence type="ECO:0000256" key="4">
    <source>
        <dbReference type="ARBA" id="ARBA00023242"/>
    </source>
</evidence>
<evidence type="ECO:0000313" key="8">
    <source>
        <dbReference type="Proteomes" id="UP000269793"/>
    </source>
</evidence>
<dbReference type="PANTHER" id="PTHR46621:SF1">
    <property type="entry name" value="SNRNA-ACTIVATING PROTEIN COMPLEX SUBUNIT 4"/>
    <property type="match status" value="1"/>
</dbReference>
<protein>
    <submittedName>
        <fullName evidence="7">Myb-like protein L</fullName>
    </submittedName>
</protein>
<dbReference type="PROSITE" id="PS51294">
    <property type="entry name" value="HTH_MYB"/>
    <property type="match status" value="3"/>
</dbReference>
<dbReference type="VEuPathDB" id="FungiDB:DNF11_3262"/>
<dbReference type="EMBL" id="CP033153">
    <property type="protein sequence ID" value="AYO44212.1"/>
    <property type="molecule type" value="Genomic_DNA"/>
</dbReference>
<feature type="domain" description="Myb-like" evidence="5">
    <location>
        <begin position="333"/>
        <end position="378"/>
    </location>
</feature>
<evidence type="ECO:0000256" key="1">
    <source>
        <dbReference type="ARBA" id="ARBA00023015"/>
    </source>
</evidence>
<dbReference type="Pfam" id="PF00249">
    <property type="entry name" value="Myb_DNA-binding"/>
    <property type="match status" value="3"/>
</dbReference>
<dbReference type="InterPro" id="IPR051575">
    <property type="entry name" value="Myb-like_DNA-bd"/>
</dbReference>
<dbReference type="InterPro" id="IPR001005">
    <property type="entry name" value="SANT/Myb"/>
</dbReference>
<accession>A0A3G2SA58</accession>
<gene>
    <name evidence="7" type="primary">mybL</name>
    <name evidence="7" type="ORF">DNF11_3262</name>
</gene>
<evidence type="ECO:0000313" key="7">
    <source>
        <dbReference type="EMBL" id="AYO44212.1"/>
    </source>
</evidence>
<evidence type="ECO:0000259" key="5">
    <source>
        <dbReference type="PROSITE" id="PS50090"/>
    </source>
</evidence>
<dbReference type="Proteomes" id="UP000269793">
    <property type="component" value="Chromosome VI"/>
</dbReference>
<feature type="domain" description="Myb-like" evidence="5">
    <location>
        <begin position="282"/>
        <end position="326"/>
    </location>
</feature>
<dbReference type="CDD" id="cd00167">
    <property type="entry name" value="SANT"/>
    <property type="match status" value="2"/>
</dbReference>
<dbReference type="PANTHER" id="PTHR46621">
    <property type="entry name" value="SNRNA-ACTIVATING PROTEIN COMPLEX SUBUNIT 4"/>
    <property type="match status" value="1"/>
</dbReference>
<name>A0A3G2SA58_MALR7</name>
<dbReference type="AlphaFoldDB" id="A0A3G2SA58"/>
<evidence type="ECO:0000256" key="2">
    <source>
        <dbReference type="ARBA" id="ARBA00023125"/>
    </source>
</evidence>
<keyword evidence="8" id="KW-1185">Reference proteome</keyword>
<feature type="domain" description="Myb-like" evidence="5">
    <location>
        <begin position="223"/>
        <end position="275"/>
    </location>
</feature>
<dbReference type="GO" id="GO:0042795">
    <property type="term" value="P:snRNA transcription by RNA polymerase II"/>
    <property type="evidence" value="ECO:0007669"/>
    <property type="project" value="TreeGrafter"/>
</dbReference>
<feature type="domain" description="HTH myb-type" evidence="6">
    <location>
        <begin position="223"/>
        <end position="279"/>
    </location>
</feature>